<accession>A0ACB7VWQ2</accession>
<reference evidence="2" key="1">
    <citation type="journal article" date="2022" name="Nat. Commun.">
        <title>Chromosome evolution and the genetic basis of agronomically important traits in greater yam.</title>
        <authorList>
            <person name="Bredeson J.V."/>
            <person name="Lyons J.B."/>
            <person name="Oniyinde I.O."/>
            <person name="Okereke N.R."/>
            <person name="Kolade O."/>
            <person name="Nnabue I."/>
            <person name="Nwadili C.O."/>
            <person name="Hribova E."/>
            <person name="Parker M."/>
            <person name="Nwogha J."/>
            <person name="Shu S."/>
            <person name="Carlson J."/>
            <person name="Kariba R."/>
            <person name="Muthemba S."/>
            <person name="Knop K."/>
            <person name="Barton G.J."/>
            <person name="Sherwood A.V."/>
            <person name="Lopez-Montes A."/>
            <person name="Asiedu R."/>
            <person name="Jamnadass R."/>
            <person name="Muchugi A."/>
            <person name="Goodstein D."/>
            <person name="Egesi C.N."/>
            <person name="Featherston J."/>
            <person name="Asfaw A."/>
            <person name="Simpson G.G."/>
            <person name="Dolezel J."/>
            <person name="Hendre P.S."/>
            <person name="Van Deynze A."/>
            <person name="Kumar P.L."/>
            <person name="Obidiegwu J.E."/>
            <person name="Bhattacharjee R."/>
            <person name="Rokhsar D.S."/>
        </authorList>
    </citation>
    <scope>NUCLEOTIDE SEQUENCE [LARGE SCALE GENOMIC DNA]</scope>
    <source>
        <strain evidence="2">cv. TDa95/00328</strain>
    </source>
</reference>
<proteinExistence type="predicted"/>
<organism evidence="1 2">
    <name type="scientific">Dioscorea alata</name>
    <name type="common">Purple yam</name>
    <dbReference type="NCBI Taxonomy" id="55571"/>
    <lineage>
        <taxon>Eukaryota</taxon>
        <taxon>Viridiplantae</taxon>
        <taxon>Streptophyta</taxon>
        <taxon>Embryophyta</taxon>
        <taxon>Tracheophyta</taxon>
        <taxon>Spermatophyta</taxon>
        <taxon>Magnoliopsida</taxon>
        <taxon>Liliopsida</taxon>
        <taxon>Dioscoreales</taxon>
        <taxon>Dioscoreaceae</taxon>
        <taxon>Dioscorea</taxon>
    </lineage>
</organism>
<dbReference type="EMBL" id="CM037016">
    <property type="protein sequence ID" value="KAH7679114.1"/>
    <property type="molecule type" value="Genomic_DNA"/>
</dbReference>
<evidence type="ECO:0000313" key="2">
    <source>
        <dbReference type="Proteomes" id="UP000827976"/>
    </source>
</evidence>
<protein>
    <submittedName>
        <fullName evidence="1">Uncharacterized protein</fullName>
    </submittedName>
</protein>
<keyword evidence="2" id="KW-1185">Reference proteome</keyword>
<evidence type="ECO:0000313" key="1">
    <source>
        <dbReference type="EMBL" id="KAH7679114.1"/>
    </source>
</evidence>
<sequence>MGSEGKSRKRRSSLSPSPSPSREEAEKGRKHRKKDGEERKRNRDVDENDDRKKKTKKTKSSDRSHKEKKSKEKHGKHRKKNSDSFVELSKDDYFSKNNEFSTWLKEEKGLYFSDLSSEQARDQFSGFMKDWNNHKLDSQYYEGIASGPRTAHNWKIRKDK</sequence>
<name>A0ACB7VWQ2_DIOAL</name>
<dbReference type="Proteomes" id="UP000827976">
    <property type="component" value="Chromosome 6"/>
</dbReference>
<gene>
    <name evidence="1" type="ORF">IHE45_06G037600</name>
</gene>
<comment type="caution">
    <text evidence="1">The sequence shown here is derived from an EMBL/GenBank/DDBJ whole genome shotgun (WGS) entry which is preliminary data.</text>
</comment>